<keyword evidence="1" id="KW-0696">RNA-directed RNA polymerase</keyword>
<feature type="compositionally biased region" description="Basic and acidic residues" evidence="2">
    <location>
        <begin position="1009"/>
        <end position="1019"/>
    </location>
</feature>
<accession>A0ABR1KPH6</accession>
<evidence type="ECO:0000259" key="3">
    <source>
        <dbReference type="Pfam" id="PF05183"/>
    </source>
</evidence>
<feature type="region of interest" description="Disordered" evidence="2">
    <location>
        <begin position="1009"/>
        <end position="1038"/>
    </location>
</feature>
<reference evidence="4 5" key="1">
    <citation type="submission" date="2024-04" db="EMBL/GenBank/DDBJ databases">
        <title>Phyllosticta paracitricarpa is synonymous to the EU quarantine fungus P. citricarpa based on phylogenomic analyses.</title>
        <authorList>
            <consortium name="Lawrence Berkeley National Laboratory"/>
            <person name="Van Ingen-Buijs V.A."/>
            <person name="Van Westerhoven A.C."/>
            <person name="Haridas S."/>
            <person name="Skiadas P."/>
            <person name="Martin F."/>
            <person name="Groenewald J.Z."/>
            <person name="Crous P.W."/>
            <person name="Seidl M.F."/>
        </authorList>
    </citation>
    <scope>NUCLEOTIDE SEQUENCE [LARGE SCALE GENOMIC DNA]</scope>
    <source>
        <strain evidence="4 5">CBS 123371</strain>
    </source>
</reference>
<dbReference type="EC" id="2.7.7.48" evidence="1"/>
<sequence length="1038" mass="118459">MQCLRQDEALIHPLQGPLQDLEIELPQESQVCISPGKSGEQHQLKNLPRDALFVPDVGKTLQNLPFKQRWEYVRVAQIVGSDPEDLVQSNSGELQDYENFWSRLMQHQACQDRSDAIQRSSQKAWEAANFENVKLKGSLTFNLSNVGPLFKLYMQPLRTETSCRFQRAFGGDRFLYVEVPPFDALPSHLKNQHGYLPHRFVEWLAKPKQFLGRSWMVFFVDPLQPKKRRGERTEMRGYQVVLFAMGGCDLRRQAEKVSSRAPRQAMDIFDLLNWFMPLKEPNVSQAFPKAFARIALGLTTTTPGLSFKPSQVKYVPDIVADGTPEDHEFDDSALDWPIDQTTERVMNDGCARISVGAAQKLWQNIGKGGPLPSTFQGRIGGAKGMWIISAASDTCKPRDKEIWIEINDSQLKFQPHEDDLDDALYDPQRLTFDLHSITDQAASSKIYLSFFPILQDRGVAEENLIYLFDRYLEQERAKLVDSIYDPVSLRKWVNDQNSTKEERNREDGIDYQAAMPTSHQEKLVLLLESGFDPSCPFVSEMAERFVSTSLHELRMNVRIPLPRCTYIKGVADPLRVLKPGEVHICFSQSLTDEVSGESINLLHDRSVLVARNPALRRSDIQKVKATFRLELAHLRDVVVFPSLGQYPLAGKLQGGDYDGDTFWVCWDPKLVEPFENAPAPLQDPTPGDYGIEVDKRSLKALLQKERSSSKHPSIQNFLRASFEYRCKTSLLGQATKLHEKICYKSNTIDSPKINALADLHDLLVDSAKNGYSFDHSAFDNFKKTSLGLRGNVEEPAYETARKNDKLEKGKLARGKDTKHKKHNIIDKIYFGAIVPHTWETFRVVSEHFKRMQADTDEDLLAPYKAAEEDGKQDPDIEKELKQLNKAIKRVKDRWTAFAQSRDFENLKPGESYDDVANECFAKFVAITPTNTTHSIIKCWTRRATSAYTEWELLKASALYKYSRKNSLSFVFLMAGKWLCWIKASKAGDSHLLVRRMWSNMKPRRIKKVIREGRQQRSDGNDLEDGDEMSDVENDGTTV</sequence>
<evidence type="ECO:0000313" key="4">
    <source>
        <dbReference type="EMBL" id="KAK7517637.1"/>
    </source>
</evidence>
<keyword evidence="1" id="KW-0808">Transferase</keyword>
<evidence type="ECO:0000313" key="5">
    <source>
        <dbReference type="Proteomes" id="UP001363622"/>
    </source>
</evidence>
<evidence type="ECO:0000256" key="1">
    <source>
        <dbReference type="RuleBase" id="RU363098"/>
    </source>
</evidence>
<feature type="compositionally biased region" description="Acidic residues" evidence="2">
    <location>
        <begin position="1020"/>
        <end position="1038"/>
    </location>
</feature>
<dbReference type="InterPro" id="IPR057596">
    <property type="entry name" value="RDRP_core"/>
</dbReference>
<keyword evidence="5" id="KW-1185">Reference proteome</keyword>
<dbReference type="Proteomes" id="UP001363622">
    <property type="component" value="Unassembled WGS sequence"/>
</dbReference>
<dbReference type="EMBL" id="JBBPHU010000005">
    <property type="protein sequence ID" value="KAK7517637.1"/>
    <property type="molecule type" value="Genomic_DNA"/>
</dbReference>
<comment type="caution">
    <text evidence="4">The sequence shown here is derived from an EMBL/GenBank/DDBJ whole genome shotgun (WGS) entry which is preliminary data.</text>
</comment>
<feature type="domain" description="RDRP core" evidence="3">
    <location>
        <begin position="151"/>
        <end position="830"/>
    </location>
</feature>
<comment type="similarity">
    <text evidence="1">Belongs to the RdRP family.</text>
</comment>
<organism evidence="4 5">
    <name type="scientific">Phyllosticta citriasiana</name>
    <dbReference type="NCBI Taxonomy" id="595635"/>
    <lineage>
        <taxon>Eukaryota</taxon>
        <taxon>Fungi</taxon>
        <taxon>Dikarya</taxon>
        <taxon>Ascomycota</taxon>
        <taxon>Pezizomycotina</taxon>
        <taxon>Dothideomycetes</taxon>
        <taxon>Dothideomycetes incertae sedis</taxon>
        <taxon>Botryosphaeriales</taxon>
        <taxon>Phyllostictaceae</taxon>
        <taxon>Phyllosticta</taxon>
    </lineage>
</organism>
<keyword evidence="1" id="KW-0694">RNA-binding</keyword>
<dbReference type="InterPro" id="IPR007855">
    <property type="entry name" value="RDRP"/>
</dbReference>
<proteinExistence type="inferred from homology"/>
<dbReference type="Pfam" id="PF05183">
    <property type="entry name" value="RdRP"/>
    <property type="match status" value="1"/>
</dbReference>
<dbReference type="PANTHER" id="PTHR23079">
    <property type="entry name" value="RNA-DEPENDENT RNA POLYMERASE"/>
    <property type="match status" value="1"/>
</dbReference>
<keyword evidence="1" id="KW-0548">Nucleotidyltransferase</keyword>
<evidence type="ECO:0000256" key="2">
    <source>
        <dbReference type="SAM" id="MobiDB-lite"/>
    </source>
</evidence>
<comment type="catalytic activity">
    <reaction evidence="1">
        <text>RNA(n) + a ribonucleoside 5'-triphosphate = RNA(n+1) + diphosphate</text>
        <dbReference type="Rhea" id="RHEA:21248"/>
        <dbReference type="Rhea" id="RHEA-COMP:14527"/>
        <dbReference type="Rhea" id="RHEA-COMP:17342"/>
        <dbReference type="ChEBI" id="CHEBI:33019"/>
        <dbReference type="ChEBI" id="CHEBI:61557"/>
        <dbReference type="ChEBI" id="CHEBI:140395"/>
        <dbReference type="EC" id="2.7.7.48"/>
    </reaction>
</comment>
<name>A0ABR1KPH6_9PEZI</name>
<dbReference type="PANTHER" id="PTHR23079:SF55">
    <property type="entry name" value="RNA-DIRECTED RNA POLYMERASE"/>
    <property type="match status" value="1"/>
</dbReference>
<gene>
    <name evidence="4" type="ORF">IWZ03DRAFT_310289</name>
</gene>
<dbReference type="Gene3D" id="1.10.8.790">
    <property type="entry name" value="RNA-dependent RNA polymerase, slab domain, helical subdomain-like"/>
    <property type="match status" value="1"/>
</dbReference>
<protein>
    <recommendedName>
        <fullName evidence="1">RNA-dependent RNA polymerase</fullName>
        <ecNumber evidence="1">2.7.7.48</ecNumber>
    </recommendedName>
</protein>